<dbReference type="FunFam" id="3.40.50.720:FF:000084">
    <property type="entry name" value="Short-chain dehydrogenase reductase"/>
    <property type="match status" value="1"/>
</dbReference>
<dbReference type="InterPro" id="IPR020904">
    <property type="entry name" value="Sc_DH/Rdtase_CS"/>
</dbReference>
<dbReference type="AlphaFoldDB" id="A0A523W0Q1"/>
<dbReference type="Gene3D" id="3.40.50.720">
    <property type="entry name" value="NAD(P)-binding Rossmann-like Domain"/>
    <property type="match status" value="1"/>
</dbReference>
<dbReference type="GO" id="GO:0016616">
    <property type="term" value="F:oxidoreductase activity, acting on the CH-OH group of donors, NAD or NADP as acceptor"/>
    <property type="evidence" value="ECO:0007669"/>
    <property type="project" value="TreeGrafter"/>
</dbReference>
<reference evidence="2 3" key="1">
    <citation type="submission" date="2019-03" db="EMBL/GenBank/DDBJ databases">
        <title>Metabolic potential of uncultured bacteria and archaea associated with petroleum seepage in deep-sea sediments.</title>
        <authorList>
            <person name="Dong X."/>
            <person name="Hubert C."/>
        </authorList>
    </citation>
    <scope>NUCLEOTIDE SEQUENCE [LARGE SCALE GENOMIC DNA]</scope>
    <source>
        <strain evidence="2">E29_bin52</strain>
    </source>
</reference>
<dbReference type="SUPFAM" id="SSF51735">
    <property type="entry name" value="NAD(P)-binding Rossmann-fold domains"/>
    <property type="match status" value="1"/>
</dbReference>
<evidence type="ECO:0000313" key="3">
    <source>
        <dbReference type="Proteomes" id="UP000319130"/>
    </source>
</evidence>
<sequence length="249" mass="26553">MKFESKTVIVTGAGRGIGEAYALGFARERANVVVVDVVASRAESTAKKVEEAGGKSLVQAIDVSKKQDVDVMAEKTVERFGRIDALVNNAGALFQEPFLTSTEEQYYKIYDVNVKGLFLCAQAVARQMIRQKKGKIINVSSIAAIVGQANLSLYSSSKGAILSLTRAMALELAPHNIQVNAILPGTTETPMAADALANPETRAQLTSGIPLGRLGKPEDHVGAVLYFASEESNWCTGQTLIVDGGYSMV</sequence>
<dbReference type="InterPro" id="IPR002347">
    <property type="entry name" value="SDR_fam"/>
</dbReference>
<dbReference type="InterPro" id="IPR036291">
    <property type="entry name" value="NAD(P)-bd_dom_sf"/>
</dbReference>
<proteinExistence type="inferred from homology"/>
<name>A0A523W0Q1_UNCAE</name>
<evidence type="ECO:0000256" key="1">
    <source>
        <dbReference type="ARBA" id="ARBA00006484"/>
    </source>
</evidence>
<comment type="similarity">
    <text evidence="1">Belongs to the short-chain dehydrogenases/reductases (SDR) family.</text>
</comment>
<dbReference type="PANTHER" id="PTHR42760">
    <property type="entry name" value="SHORT-CHAIN DEHYDROGENASES/REDUCTASES FAMILY MEMBER"/>
    <property type="match status" value="1"/>
</dbReference>
<gene>
    <name evidence="2" type="ORF">E3J48_06795</name>
</gene>
<dbReference type="PANTHER" id="PTHR42760:SF124">
    <property type="entry name" value="SHORT-CHAIN DEHYDROGENASE_REDUCTASE"/>
    <property type="match status" value="1"/>
</dbReference>
<dbReference type="EMBL" id="SOIZ01000302">
    <property type="protein sequence ID" value="TET60399.1"/>
    <property type="molecule type" value="Genomic_DNA"/>
</dbReference>
<accession>A0A523W0Q1</accession>
<dbReference type="PRINTS" id="PR00081">
    <property type="entry name" value="GDHRDH"/>
</dbReference>
<dbReference type="PROSITE" id="PS00061">
    <property type="entry name" value="ADH_SHORT"/>
    <property type="match status" value="1"/>
</dbReference>
<dbReference type="PRINTS" id="PR00080">
    <property type="entry name" value="SDRFAMILY"/>
</dbReference>
<organism evidence="2 3">
    <name type="scientific">Aerophobetes bacterium</name>
    <dbReference type="NCBI Taxonomy" id="2030807"/>
    <lineage>
        <taxon>Bacteria</taxon>
        <taxon>Candidatus Aerophobota</taxon>
    </lineage>
</organism>
<dbReference type="NCBIfam" id="NF005559">
    <property type="entry name" value="PRK07231.1"/>
    <property type="match status" value="1"/>
</dbReference>
<evidence type="ECO:0000313" key="2">
    <source>
        <dbReference type="EMBL" id="TET60399.1"/>
    </source>
</evidence>
<comment type="caution">
    <text evidence="2">The sequence shown here is derived from an EMBL/GenBank/DDBJ whole genome shotgun (WGS) entry which is preliminary data.</text>
</comment>
<dbReference type="Proteomes" id="UP000319130">
    <property type="component" value="Unassembled WGS sequence"/>
</dbReference>
<protein>
    <submittedName>
        <fullName evidence="2">SDR family oxidoreductase</fullName>
    </submittedName>
</protein>
<dbReference type="Pfam" id="PF13561">
    <property type="entry name" value="adh_short_C2"/>
    <property type="match status" value="1"/>
</dbReference>